<feature type="transmembrane region" description="Helical" evidence="6">
    <location>
        <begin position="146"/>
        <end position="166"/>
    </location>
</feature>
<feature type="transmembrane region" description="Helical" evidence="6">
    <location>
        <begin position="397"/>
        <end position="416"/>
    </location>
</feature>
<keyword evidence="8" id="KW-1185">Reference proteome</keyword>
<feature type="transmembrane region" description="Helical" evidence="6">
    <location>
        <begin position="428"/>
        <end position="447"/>
    </location>
</feature>
<comment type="similarity">
    <text evidence="5">Belongs to the asaB hydroxylase/desaturase family.</text>
</comment>
<evidence type="ECO:0000256" key="2">
    <source>
        <dbReference type="ARBA" id="ARBA00022692"/>
    </source>
</evidence>
<comment type="caution">
    <text evidence="7">The sequence shown here is derived from an EMBL/GenBank/DDBJ whole genome shotgun (WGS) entry which is preliminary data.</text>
</comment>
<feature type="transmembrane region" description="Helical" evidence="6">
    <location>
        <begin position="108"/>
        <end position="134"/>
    </location>
</feature>
<dbReference type="NCBIfam" id="NF041278">
    <property type="entry name" value="CmcJ_NvfI_EfuI"/>
    <property type="match status" value="1"/>
</dbReference>
<dbReference type="EMBL" id="JBFTWV010000178">
    <property type="protein sequence ID" value="KAL2784477.1"/>
    <property type="molecule type" value="Genomic_DNA"/>
</dbReference>
<keyword evidence="2 6" id="KW-0812">Transmembrane</keyword>
<feature type="transmembrane region" description="Helical" evidence="6">
    <location>
        <begin position="316"/>
        <end position="338"/>
    </location>
</feature>
<feature type="transmembrane region" description="Helical" evidence="6">
    <location>
        <begin position="226"/>
        <end position="245"/>
    </location>
</feature>
<dbReference type="Proteomes" id="UP001610563">
    <property type="component" value="Unassembled WGS sequence"/>
</dbReference>
<feature type="transmembrane region" description="Helical" evidence="6">
    <location>
        <begin position="178"/>
        <end position="197"/>
    </location>
</feature>
<dbReference type="InterPro" id="IPR050598">
    <property type="entry name" value="AminoAcid_Transporter"/>
</dbReference>
<dbReference type="Gene3D" id="1.20.1740.10">
    <property type="entry name" value="Amino acid/polyamine transporter I"/>
    <property type="match status" value="1"/>
</dbReference>
<evidence type="ECO:0000256" key="1">
    <source>
        <dbReference type="ARBA" id="ARBA00004141"/>
    </source>
</evidence>
<keyword evidence="3 6" id="KW-1133">Transmembrane helix</keyword>
<evidence type="ECO:0000313" key="7">
    <source>
        <dbReference type="EMBL" id="KAL2784477.1"/>
    </source>
</evidence>
<evidence type="ECO:0000313" key="8">
    <source>
        <dbReference type="Proteomes" id="UP001610563"/>
    </source>
</evidence>
<protein>
    <submittedName>
        <fullName evidence="7">Amino acid permease-domain-containing protein</fullName>
    </submittedName>
</protein>
<dbReference type="InterPro" id="IPR044053">
    <property type="entry name" value="AsaB-like"/>
</dbReference>
<comment type="subcellular location">
    <subcellularLocation>
        <location evidence="1">Membrane</location>
        <topology evidence="1">Multi-pass membrane protein</topology>
    </subcellularLocation>
</comment>
<feature type="transmembrane region" description="Helical" evidence="6">
    <location>
        <begin position="61"/>
        <end position="87"/>
    </location>
</feature>
<evidence type="ECO:0000256" key="3">
    <source>
        <dbReference type="ARBA" id="ARBA00022989"/>
    </source>
</evidence>
<dbReference type="PANTHER" id="PTHR11785">
    <property type="entry name" value="AMINO ACID TRANSPORTER"/>
    <property type="match status" value="1"/>
</dbReference>
<dbReference type="Pfam" id="PF13520">
    <property type="entry name" value="AA_permease_2"/>
    <property type="match status" value="1"/>
</dbReference>
<reference evidence="7 8" key="1">
    <citation type="submission" date="2024-07" db="EMBL/GenBank/DDBJ databases">
        <title>Section-level genome sequencing and comparative genomics of Aspergillus sections Usti and Cavernicolus.</title>
        <authorList>
            <consortium name="Lawrence Berkeley National Laboratory"/>
            <person name="Nybo J.L."/>
            <person name="Vesth T.C."/>
            <person name="Theobald S."/>
            <person name="Frisvad J.C."/>
            <person name="Larsen T.O."/>
            <person name="Kjaerboelling I."/>
            <person name="Rothschild-Mancinelli K."/>
            <person name="Lyhne E.K."/>
            <person name="Kogle M.E."/>
            <person name="Barry K."/>
            <person name="Clum A."/>
            <person name="Na H."/>
            <person name="Ledsgaard L."/>
            <person name="Lin J."/>
            <person name="Lipzen A."/>
            <person name="Kuo A."/>
            <person name="Riley R."/>
            <person name="Mondo S."/>
            <person name="Labutti K."/>
            <person name="Haridas S."/>
            <person name="Pangalinan J."/>
            <person name="Salamov A.A."/>
            <person name="Simmons B.A."/>
            <person name="Magnuson J.K."/>
            <person name="Chen J."/>
            <person name="Drula E."/>
            <person name="Henrissat B."/>
            <person name="Wiebenga A."/>
            <person name="Lubbers R.J."/>
            <person name="Gomes A.C."/>
            <person name="Makela M.R."/>
            <person name="Stajich J."/>
            <person name="Grigoriev I.V."/>
            <person name="Mortensen U.H."/>
            <person name="De Vries R.P."/>
            <person name="Baker S.E."/>
            <person name="Andersen M.R."/>
        </authorList>
    </citation>
    <scope>NUCLEOTIDE SEQUENCE [LARGE SCALE GENOMIC DNA]</scope>
    <source>
        <strain evidence="7 8">CBS 209.92</strain>
    </source>
</reference>
<proteinExistence type="inferred from homology"/>
<evidence type="ECO:0000256" key="6">
    <source>
        <dbReference type="SAM" id="Phobius"/>
    </source>
</evidence>
<keyword evidence="4 6" id="KW-0472">Membrane</keyword>
<dbReference type="InterPro" id="IPR002293">
    <property type="entry name" value="AA/rel_permease1"/>
</dbReference>
<name>A0ABR4FML8_9EURO</name>
<evidence type="ECO:0000256" key="5">
    <source>
        <dbReference type="ARBA" id="ARBA00023604"/>
    </source>
</evidence>
<accession>A0ABR4FML8</accession>
<feature type="transmembrane region" description="Helical" evidence="6">
    <location>
        <begin position="366"/>
        <end position="385"/>
    </location>
</feature>
<organism evidence="7 8">
    <name type="scientific">Aspergillus keveii</name>
    <dbReference type="NCBI Taxonomy" id="714993"/>
    <lineage>
        <taxon>Eukaryota</taxon>
        <taxon>Fungi</taxon>
        <taxon>Dikarya</taxon>
        <taxon>Ascomycota</taxon>
        <taxon>Pezizomycotina</taxon>
        <taxon>Eurotiomycetes</taxon>
        <taxon>Eurotiomycetidae</taxon>
        <taxon>Eurotiales</taxon>
        <taxon>Aspergillaceae</taxon>
        <taxon>Aspergillus</taxon>
        <taxon>Aspergillus subgen. Nidulantes</taxon>
    </lineage>
</organism>
<gene>
    <name evidence="7" type="ORF">BJX66DRAFT_329958</name>
</gene>
<sequence>MEGETQPLLQEQYTFPRYNETPSPPGKYLSWTTAYILVVSRVIGSGIFATPGSIVKSSGSVGLSLVLWIAGTIISACGMVVSMEYGCMLPRSGGDKVYLEYTYARPRFLASTLVAVQAVLLGFTASNCIIFAKYTLFAFSVEPSELQNKLLAAGLLTLITIVHGCFRQTGIRIQNVLGWLKIFLIGSISLTGIWVILLRPSDIASGAGQKQHHPFAWDTLFEGSNWSWNLLSTSLFKVTYSYAGLNNVNNVLSEVRDPIRTIKTVCPAALLTSGVLYLLANASYFLVVPLDEIKESGELVAALLFERLFGDRVGRILFPLAIAISAAGNVMVVTFALARVNQEIARQGFLPWGDVLSSSRPFGTPLWGLIVHYFPSLLVITLPPQGDVYNFILDVEGYPGTIFGLAVTGGLLLLRYREPNLFRPFKAWLPAIWLRILVSLALVAAPFVPPPGWKGDVEFFYATYAIVGSSVIVFGVLYWYVWTVLLPKWGGYRLEEEERHLSQPAMASATIQTPLPPSTSSILTTQSQPVVDSPSDKPHHVQTTLNFFADHPDGSPPTPNIVGDAEAYRKQPIETIPVTIHDISGHELEYTLDSNGFQYYYHESAEKEFLDDEQIKRVYYPETEQLLKDATGASKIFIFDHTIRRAPLDTRTPSSQLRGPVQRVHIDQSYTASRNRVSHHLPAEAETLLKGRYQIINVWRPIKPIFKDPLAVADAHSVPDSDLVGIKLVYPDREGETYGVRANPAFKWYYRYGQGSDLVTLIKCFDSKTDGRARRVPHSAFVNPDTEEGFPARESIEVRALVFHPEDTE</sequence>
<feature type="transmembrane region" description="Helical" evidence="6">
    <location>
        <begin position="459"/>
        <end position="481"/>
    </location>
</feature>
<feature type="transmembrane region" description="Helical" evidence="6">
    <location>
        <begin position="265"/>
        <end position="287"/>
    </location>
</feature>
<dbReference type="PANTHER" id="PTHR11785:SF532">
    <property type="entry name" value="TRANSPORTER, PUTATIVE (EUROFUNG)-RELATED"/>
    <property type="match status" value="1"/>
</dbReference>
<evidence type="ECO:0000256" key="4">
    <source>
        <dbReference type="ARBA" id="ARBA00023136"/>
    </source>
</evidence>
<feature type="transmembrane region" description="Helical" evidence="6">
    <location>
        <begin position="28"/>
        <end position="49"/>
    </location>
</feature>